<comment type="catalytic activity">
    <reaction evidence="12">
        <text>L-proline(in) + Na(+)(in) = L-proline(out) + Na(+)(out)</text>
        <dbReference type="Rhea" id="RHEA:28967"/>
        <dbReference type="ChEBI" id="CHEBI:29101"/>
        <dbReference type="ChEBI" id="CHEBI:60039"/>
    </reaction>
</comment>
<evidence type="ECO:0000313" key="15">
    <source>
        <dbReference type="EMBL" id="MDQ0338135.1"/>
    </source>
</evidence>
<feature type="transmembrane region" description="Helical" evidence="14">
    <location>
        <begin position="278"/>
        <end position="304"/>
    </location>
</feature>
<gene>
    <name evidence="15" type="ORF">J2S00_000918</name>
</gene>
<keyword evidence="5 14" id="KW-0812">Transmembrane</keyword>
<evidence type="ECO:0000256" key="1">
    <source>
        <dbReference type="ARBA" id="ARBA00004651"/>
    </source>
</evidence>
<proteinExistence type="inferred from homology"/>
<evidence type="ECO:0000256" key="9">
    <source>
        <dbReference type="ARBA" id="ARBA00023065"/>
    </source>
</evidence>
<evidence type="ECO:0000256" key="13">
    <source>
        <dbReference type="RuleBase" id="RU362091"/>
    </source>
</evidence>
<evidence type="ECO:0000256" key="3">
    <source>
        <dbReference type="ARBA" id="ARBA00022448"/>
    </source>
</evidence>
<dbReference type="PANTHER" id="PTHR48086">
    <property type="entry name" value="SODIUM/PROLINE SYMPORTER-RELATED"/>
    <property type="match status" value="1"/>
</dbReference>
<feature type="transmembrane region" description="Helical" evidence="14">
    <location>
        <begin position="466"/>
        <end position="488"/>
    </location>
</feature>
<keyword evidence="16" id="KW-1185">Reference proteome</keyword>
<evidence type="ECO:0000256" key="12">
    <source>
        <dbReference type="ARBA" id="ARBA00033708"/>
    </source>
</evidence>
<protein>
    <submittedName>
        <fullName evidence="15">SSS family transporter</fullName>
    </submittedName>
</protein>
<keyword evidence="3" id="KW-0813">Transport</keyword>
<evidence type="ECO:0000313" key="16">
    <source>
        <dbReference type="Proteomes" id="UP001232445"/>
    </source>
</evidence>
<name>A0ABU0CNZ5_9BACI</name>
<keyword evidence="10 14" id="KW-0472">Membrane</keyword>
<dbReference type="PROSITE" id="PS50283">
    <property type="entry name" value="NA_SOLUT_SYMP_3"/>
    <property type="match status" value="1"/>
</dbReference>
<feature type="transmembrane region" description="Helical" evidence="14">
    <location>
        <begin position="324"/>
        <end position="357"/>
    </location>
</feature>
<feature type="transmembrane region" description="Helical" evidence="14">
    <location>
        <begin position="189"/>
        <end position="211"/>
    </location>
</feature>
<keyword evidence="11" id="KW-0739">Sodium transport</keyword>
<evidence type="ECO:0000256" key="11">
    <source>
        <dbReference type="ARBA" id="ARBA00023201"/>
    </source>
</evidence>
<keyword evidence="7 14" id="KW-1133">Transmembrane helix</keyword>
<accession>A0ABU0CNZ5</accession>
<comment type="similarity">
    <text evidence="2 13">Belongs to the sodium:solute symporter (SSF) (TC 2.A.21) family.</text>
</comment>
<dbReference type="RefSeq" id="WP_307335992.1">
    <property type="nucleotide sequence ID" value="NZ_JAUSUQ010000002.1"/>
</dbReference>
<comment type="caution">
    <text evidence="15">The sequence shown here is derived from an EMBL/GenBank/DDBJ whole genome shotgun (WGS) entry which is preliminary data.</text>
</comment>
<feature type="transmembrane region" description="Helical" evidence="14">
    <location>
        <begin position="437"/>
        <end position="454"/>
    </location>
</feature>
<dbReference type="InterPro" id="IPR038377">
    <property type="entry name" value="Na/Glc_symporter_sf"/>
</dbReference>
<comment type="subcellular location">
    <subcellularLocation>
        <location evidence="1">Cell membrane</location>
        <topology evidence="1">Multi-pass membrane protein</topology>
    </subcellularLocation>
</comment>
<evidence type="ECO:0000256" key="8">
    <source>
        <dbReference type="ARBA" id="ARBA00023053"/>
    </source>
</evidence>
<dbReference type="PANTHER" id="PTHR48086:SF3">
    <property type="entry name" value="SODIUM_PROLINE SYMPORTER"/>
    <property type="match status" value="1"/>
</dbReference>
<feature type="transmembrane region" description="Helical" evidence="14">
    <location>
        <begin position="6"/>
        <end position="28"/>
    </location>
</feature>
<dbReference type="Pfam" id="PF00474">
    <property type="entry name" value="SSF"/>
    <property type="match status" value="1"/>
</dbReference>
<keyword evidence="6" id="KW-0769">Symport</keyword>
<evidence type="ECO:0000256" key="7">
    <source>
        <dbReference type="ARBA" id="ARBA00022989"/>
    </source>
</evidence>
<organism evidence="15 16">
    <name type="scientific">Caldalkalibacillus uzonensis</name>
    <dbReference type="NCBI Taxonomy" id="353224"/>
    <lineage>
        <taxon>Bacteria</taxon>
        <taxon>Bacillati</taxon>
        <taxon>Bacillota</taxon>
        <taxon>Bacilli</taxon>
        <taxon>Bacillales</taxon>
        <taxon>Bacillaceae</taxon>
        <taxon>Caldalkalibacillus</taxon>
    </lineage>
</organism>
<feature type="transmembrane region" description="Helical" evidence="14">
    <location>
        <begin position="246"/>
        <end position="266"/>
    </location>
</feature>
<feature type="transmembrane region" description="Helical" evidence="14">
    <location>
        <begin position="49"/>
        <end position="68"/>
    </location>
</feature>
<evidence type="ECO:0000256" key="6">
    <source>
        <dbReference type="ARBA" id="ARBA00022847"/>
    </source>
</evidence>
<feature type="transmembrane region" description="Helical" evidence="14">
    <location>
        <begin position="158"/>
        <end position="177"/>
    </location>
</feature>
<keyword evidence="8" id="KW-0915">Sodium</keyword>
<keyword evidence="4" id="KW-1003">Cell membrane</keyword>
<feature type="transmembrane region" description="Helical" evidence="14">
    <location>
        <begin position="130"/>
        <end position="152"/>
    </location>
</feature>
<reference evidence="15 16" key="1">
    <citation type="submission" date="2023-07" db="EMBL/GenBank/DDBJ databases">
        <title>Genomic Encyclopedia of Type Strains, Phase IV (KMG-IV): sequencing the most valuable type-strain genomes for metagenomic binning, comparative biology and taxonomic classification.</title>
        <authorList>
            <person name="Goeker M."/>
        </authorList>
    </citation>
    <scope>NUCLEOTIDE SEQUENCE [LARGE SCALE GENOMIC DNA]</scope>
    <source>
        <strain evidence="15 16">DSM 17740</strain>
    </source>
</reference>
<evidence type="ECO:0000256" key="2">
    <source>
        <dbReference type="ARBA" id="ARBA00006434"/>
    </source>
</evidence>
<dbReference type="Gene3D" id="1.20.1730.10">
    <property type="entry name" value="Sodium/glucose cotransporter"/>
    <property type="match status" value="1"/>
</dbReference>
<sequence length="515" mass="55797">MGAEQSVAIWSWVLMVLFIGLMIYFGYFGMRRTRNADDFATARSSYGPIVLGLAVVATTASGSTFMGMPGQAYSLGFASLWYPILYPIGIYGGMLLTARMVKLMGDKFGNRTIPEIVGERYQSEFLRVGLAILSLLLIYYIVAQLVAAAIMFETMMGLDYTVAVWITAIVLCIYLTMGGSHSDILTDAVQGFLMLCIALLVLFMFLTGYGVSGGGMTAVNEAVKAKNPTAGWDTLFIPEHPTYGSAWLAFLLFIAHIPFGVLPHLGNKFLALKNSRQLKVFLMFCVIAGAVLPMMALGGILGLAVLDEPLSHADQVIPALFKELFPPFVAALLAVVVLSAILSTSDGLIVSFSQIFANDLYRKTFAKNQTDEAKVERNALIIGRVAVVGTILLGVWMSYNPPESLAIFLWIGVGGMMAGLMGPLAIGALWRRANKQGAVASFIVGVISYGLIYRDMIPRLEVYGNPFAAAGYSIFIASFVMVVVTLLTKPMPKEHVEKLFGPEKNSSTNQSSFTS</sequence>
<feature type="transmembrane region" description="Helical" evidence="14">
    <location>
        <begin position="378"/>
        <end position="399"/>
    </location>
</feature>
<feature type="transmembrane region" description="Helical" evidence="14">
    <location>
        <begin position="80"/>
        <end position="101"/>
    </location>
</feature>
<feature type="transmembrane region" description="Helical" evidence="14">
    <location>
        <begin position="405"/>
        <end position="430"/>
    </location>
</feature>
<dbReference type="EMBL" id="JAUSUQ010000002">
    <property type="protein sequence ID" value="MDQ0338135.1"/>
    <property type="molecule type" value="Genomic_DNA"/>
</dbReference>
<evidence type="ECO:0000256" key="10">
    <source>
        <dbReference type="ARBA" id="ARBA00023136"/>
    </source>
</evidence>
<evidence type="ECO:0000256" key="14">
    <source>
        <dbReference type="SAM" id="Phobius"/>
    </source>
</evidence>
<dbReference type="InterPro" id="IPR001734">
    <property type="entry name" value="Na/solute_symporter"/>
</dbReference>
<evidence type="ECO:0000256" key="4">
    <source>
        <dbReference type="ARBA" id="ARBA00022475"/>
    </source>
</evidence>
<keyword evidence="9" id="KW-0406">Ion transport</keyword>
<evidence type="ECO:0000256" key="5">
    <source>
        <dbReference type="ARBA" id="ARBA00022692"/>
    </source>
</evidence>
<dbReference type="InterPro" id="IPR050277">
    <property type="entry name" value="Sodium:Solute_Symporter"/>
</dbReference>
<dbReference type="Proteomes" id="UP001232445">
    <property type="component" value="Unassembled WGS sequence"/>
</dbReference>